<dbReference type="GO" id="GO:0055085">
    <property type="term" value="P:transmembrane transport"/>
    <property type="evidence" value="ECO:0007669"/>
    <property type="project" value="InterPro"/>
</dbReference>
<dbReference type="InterPro" id="IPR035906">
    <property type="entry name" value="MetI-like_sf"/>
</dbReference>
<feature type="transmembrane region" description="Helical" evidence="8">
    <location>
        <begin position="29"/>
        <end position="52"/>
    </location>
</feature>
<dbReference type="Gene3D" id="1.10.3720.10">
    <property type="entry name" value="MetI-like"/>
    <property type="match status" value="1"/>
</dbReference>
<evidence type="ECO:0000256" key="7">
    <source>
        <dbReference type="ARBA" id="ARBA00023136"/>
    </source>
</evidence>
<evidence type="ECO:0000256" key="6">
    <source>
        <dbReference type="ARBA" id="ARBA00022989"/>
    </source>
</evidence>
<evidence type="ECO:0000313" key="10">
    <source>
        <dbReference type="EMBL" id="QDZ11942.1"/>
    </source>
</evidence>
<dbReference type="OrthoDB" id="9808619at2"/>
<dbReference type="RefSeq" id="WP_146290758.1">
    <property type="nucleotide sequence ID" value="NZ_CP042304.1"/>
</dbReference>
<keyword evidence="4" id="KW-1003">Cell membrane</keyword>
<keyword evidence="6 8" id="KW-1133">Transmembrane helix</keyword>
<reference evidence="10 11" key="1">
    <citation type="submission" date="2019-07" db="EMBL/GenBank/DDBJ databases">
        <title>Full genome sequence of Devosia sp. Gsoil 520.</title>
        <authorList>
            <person name="Im W.-T."/>
        </authorList>
    </citation>
    <scope>NUCLEOTIDE SEQUENCE [LARGE SCALE GENOMIC DNA]</scope>
    <source>
        <strain evidence="10 11">Gsoil 520</strain>
    </source>
</reference>
<dbReference type="PANTHER" id="PTHR42929">
    <property type="entry name" value="INNER MEMBRANE ABC TRANSPORTER PERMEASE PROTEIN YDCU-RELATED-RELATED"/>
    <property type="match status" value="1"/>
</dbReference>
<organism evidence="10 11">
    <name type="scientific">Devosia ginsengisoli</name>
    <dbReference type="NCBI Taxonomy" id="400770"/>
    <lineage>
        <taxon>Bacteria</taxon>
        <taxon>Pseudomonadati</taxon>
        <taxon>Pseudomonadota</taxon>
        <taxon>Alphaproteobacteria</taxon>
        <taxon>Hyphomicrobiales</taxon>
        <taxon>Devosiaceae</taxon>
        <taxon>Devosia</taxon>
    </lineage>
</organism>
<gene>
    <name evidence="10" type="ORF">FPZ08_15015</name>
</gene>
<dbReference type="GO" id="GO:0005886">
    <property type="term" value="C:plasma membrane"/>
    <property type="evidence" value="ECO:0007669"/>
    <property type="project" value="UniProtKB-SubCell"/>
</dbReference>
<evidence type="ECO:0000259" key="9">
    <source>
        <dbReference type="PROSITE" id="PS50928"/>
    </source>
</evidence>
<dbReference type="EMBL" id="CP042304">
    <property type="protein sequence ID" value="QDZ11942.1"/>
    <property type="molecule type" value="Genomic_DNA"/>
</dbReference>
<dbReference type="Pfam" id="PF00528">
    <property type="entry name" value="BPD_transp_1"/>
    <property type="match status" value="1"/>
</dbReference>
<dbReference type="AlphaFoldDB" id="A0A5B8LWS3"/>
<dbReference type="InterPro" id="IPR000515">
    <property type="entry name" value="MetI-like"/>
</dbReference>
<feature type="transmembrane region" description="Helical" evidence="8">
    <location>
        <begin position="267"/>
        <end position="291"/>
    </location>
</feature>
<feature type="domain" description="ABC transmembrane type-1" evidence="9">
    <location>
        <begin position="81"/>
        <end position="288"/>
    </location>
</feature>
<dbReference type="KEGG" id="dea:FPZ08_15015"/>
<evidence type="ECO:0000256" key="8">
    <source>
        <dbReference type="RuleBase" id="RU363032"/>
    </source>
</evidence>
<keyword evidence="3 8" id="KW-0813">Transport</keyword>
<feature type="transmembrane region" description="Helical" evidence="8">
    <location>
        <begin position="165"/>
        <end position="187"/>
    </location>
</feature>
<dbReference type="PANTHER" id="PTHR42929:SF1">
    <property type="entry name" value="INNER MEMBRANE ABC TRANSPORTER PERMEASE PROTEIN YDCU-RELATED"/>
    <property type="match status" value="1"/>
</dbReference>
<name>A0A5B8LWS3_9HYPH</name>
<accession>A0A5B8LWS3</accession>
<proteinExistence type="inferred from homology"/>
<comment type="subcellular location">
    <subcellularLocation>
        <location evidence="1 8">Cell membrane</location>
        <topology evidence="1 8">Multi-pass membrane protein</topology>
    </subcellularLocation>
</comment>
<dbReference type="CDD" id="cd06261">
    <property type="entry name" value="TM_PBP2"/>
    <property type="match status" value="1"/>
</dbReference>
<evidence type="ECO:0000256" key="1">
    <source>
        <dbReference type="ARBA" id="ARBA00004651"/>
    </source>
</evidence>
<dbReference type="Proteomes" id="UP000315364">
    <property type="component" value="Chromosome"/>
</dbReference>
<protein>
    <submittedName>
        <fullName evidence="10">Sugar ABC transporter permease</fullName>
    </submittedName>
</protein>
<feature type="transmembrane region" description="Helical" evidence="8">
    <location>
        <begin position="118"/>
        <end position="140"/>
    </location>
</feature>
<dbReference type="SUPFAM" id="SSF161098">
    <property type="entry name" value="MetI-like"/>
    <property type="match status" value="1"/>
</dbReference>
<comment type="similarity">
    <text evidence="2">Belongs to the binding-protein-dependent transport system permease family. CysTW subfamily.</text>
</comment>
<feature type="transmembrane region" description="Helical" evidence="8">
    <location>
        <begin position="213"/>
        <end position="237"/>
    </location>
</feature>
<feature type="transmembrane region" description="Helical" evidence="8">
    <location>
        <begin position="85"/>
        <end position="106"/>
    </location>
</feature>
<keyword evidence="11" id="KW-1185">Reference proteome</keyword>
<keyword evidence="7 8" id="KW-0472">Membrane</keyword>
<evidence type="ECO:0000256" key="3">
    <source>
        <dbReference type="ARBA" id="ARBA00022448"/>
    </source>
</evidence>
<evidence type="ECO:0000256" key="2">
    <source>
        <dbReference type="ARBA" id="ARBA00007069"/>
    </source>
</evidence>
<evidence type="ECO:0000256" key="5">
    <source>
        <dbReference type="ARBA" id="ARBA00022692"/>
    </source>
</evidence>
<sequence>MASETISAAAASRSANADPSTVAGRDLRLLMVVPGLLVIVGLFVYPFIYGFISSFSPQGENAEWLANYQRFFSEPRLYETVGKTLWLALPVTILNVGLAVPFAFMLRTPSRGQRLLSTLLVIPMTLGTVLVAEGLMLYLAPNGWLNRSLLELGLLGSPLRLLNNYWGVALSLLITGFPFAFMMMLSYTTGIDPTLARAAATLGASPMEQFRRIYLPLLVPGLTITFCLTFVQAFAVFPSAVLLGAPAGATRVISIAAYEMAYEEYNWSMASTVAMVMGATQLVIVGIALGLRQFSYRGPVVGGKG</sequence>
<dbReference type="PROSITE" id="PS50928">
    <property type="entry name" value="ABC_TM1"/>
    <property type="match status" value="1"/>
</dbReference>
<evidence type="ECO:0000256" key="4">
    <source>
        <dbReference type="ARBA" id="ARBA00022475"/>
    </source>
</evidence>
<evidence type="ECO:0000313" key="11">
    <source>
        <dbReference type="Proteomes" id="UP000315364"/>
    </source>
</evidence>
<keyword evidence="5 8" id="KW-0812">Transmembrane</keyword>